<dbReference type="InterPro" id="IPR006551">
    <property type="entry name" value="Polynucleotide_phosphatase"/>
</dbReference>
<dbReference type="InParanoid" id="A0A3N4KSP5"/>
<dbReference type="GO" id="GO:0046404">
    <property type="term" value="F:ATP-dependent polydeoxyribonucleotide 5'-hydroxyl-kinase activity"/>
    <property type="evidence" value="ECO:0007669"/>
    <property type="project" value="TreeGrafter"/>
</dbReference>
<dbReference type="EMBL" id="ML119122">
    <property type="protein sequence ID" value="RPB13624.1"/>
    <property type="molecule type" value="Genomic_DNA"/>
</dbReference>
<dbReference type="OrthoDB" id="19045at2759"/>
<dbReference type="InterPro" id="IPR036412">
    <property type="entry name" value="HAD-like_sf"/>
</dbReference>
<dbReference type="Gene3D" id="3.40.50.300">
    <property type="entry name" value="P-loop containing nucleotide triphosphate hydrolases"/>
    <property type="match status" value="1"/>
</dbReference>
<dbReference type="InterPro" id="IPR006549">
    <property type="entry name" value="HAD-SF_hydro_IIIA"/>
</dbReference>
<name>A0A3N4KSP5_9PEZI</name>
<dbReference type="Pfam" id="PF13671">
    <property type="entry name" value="AAA_33"/>
    <property type="match status" value="2"/>
</dbReference>
<sequence length="440" mass="48596">MSSTPRKRKAEASSSTNATSAKKKTTSTATAATVSNFFKPASQKEPEPTTWRLVSKSLLVGKYQPKGTVGIDVAAAGKVKIAGFDLDSTLISTLSGNKFAKDATDWKWWDPSVPTRLKSLQAEGYQLVIFTNQNGIPDPTNESVRLTAFKTKLAAIFKTLNIPGMLVYAATANDRFRKPRPGMWEELLDDLDCDGTVPERAAELKECYLVGDAAGREGDFSDTDRNWAINLKIGFHTPEEYFLSQAPKPMSHRFDPALYITPSTSSNGNESAFTPNPQSQEIILLCGSPGSGKSTFYRRHLLPHGYAHINQDTLKTKPRCLKVAREHLSAGKSIAIDNTNADIATRKLWIDLAGEFNAPIRCVYFVADEALCMHNAAVRAFGGTLVNPEGREMLPRIAFAGFKGRFVEPKVIEGFSEVSRVAFKWEGEEEERGVWSRFWT</sequence>
<dbReference type="NCBIfam" id="TIGR01662">
    <property type="entry name" value="HAD-SF-IIIA"/>
    <property type="match status" value="1"/>
</dbReference>
<accession>A0A3N4KSP5</accession>
<proteinExistence type="predicted"/>
<dbReference type="PANTHER" id="PTHR12083">
    <property type="entry name" value="BIFUNCTIONAL POLYNUCLEOTIDE PHOSPHATASE/KINASE"/>
    <property type="match status" value="1"/>
</dbReference>
<dbReference type="PANTHER" id="PTHR12083:SF9">
    <property type="entry name" value="BIFUNCTIONAL POLYNUCLEOTIDE PHOSPHATASE_KINASE"/>
    <property type="match status" value="1"/>
</dbReference>
<dbReference type="SUPFAM" id="SSF52540">
    <property type="entry name" value="P-loop containing nucleoside triphosphate hydrolases"/>
    <property type="match status" value="1"/>
</dbReference>
<evidence type="ECO:0000313" key="3">
    <source>
        <dbReference type="Proteomes" id="UP000277580"/>
    </source>
</evidence>
<feature type="compositionally biased region" description="Low complexity" evidence="1">
    <location>
        <begin position="12"/>
        <end position="29"/>
    </location>
</feature>
<dbReference type="NCBIfam" id="TIGR01664">
    <property type="entry name" value="DNA-3'-Pase"/>
    <property type="match status" value="1"/>
</dbReference>
<dbReference type="GO" id="GO:0046403">
    <property type="term" value="F:polynucleotide 3'-phosphatase activity"/>
    <property type="evidence" value="ECO:0007669"/>
    <property type="project" value="TreeGrafter"/>
</dbReference>
<keyword evidence="3" id="KW-1185">Reference proteome</keyword>
<dbReference type="InterPro" id="IPR023214">
    <property type="entry name" value="HAD_sf"/>
</dbReference>
<evidence type="ECO:0000256" key="1">
    <source>
        <dbReference type="SAM" id="MobiDB-lite"/>
    </source>
</evidence>
<dbReference type="InterPro" id="IPR027417">
    <property type="entry name" value="P-loop_NTPase"/>
</dbReference>
<dbReference type="GO" id="GO:0003690">
    <property type="term" value="F:double-stranded DNA binding"/>
    <property type="evidence" value="ECO:0007669"/>
    <property type="project" value="TreeGrafter"/>
</dbReference>
<dbReference type="GO" id="GO:0006281">
    <property type="term" value="P:DNA repair"/>
    <property type="evidence" value="ECO:0007669"/>
    <property type="project" value="TreeGrafter"/>
</dbReference>
<dbReference type="Pfam" id="PF08645">
    <property type="entry name" value="PNK3P"/>
    <property type="match status" value="1"/>
</dbReference>
<dbReference type="Gene3D" id="3.40.50.1000">
    <property type="entry name" value="HAD superfamily/HAD-like"/>
    <property type="match status" value="1"/>
</dbReference>
<gene>
    <name evidence="2" type="ORF">P167DRAFT_534959</name>
</gene>
<dbReference type="FunFam" id="3.40.50.300:FF:000737">
    <property type="entry name" value="Bifunctional polynucleotide phosphatase/kinase"/>
    <property type="match status" value="1"/>
</dbReference>
<dbReference type="STRING" id="1392247.A0A3N4KSP5"/>
<dbReference type="Proteomes" id="UP000277580">
    <property type="component" value="Unassembled WGS sequence"/>
</dbReference>
<feature type="region of interest" description="Disordered" evidence="1">
    <location>
        <begin position="1"/>
        <end position="29"/>
    </location>
</feature>
<protein>
    <submittedName>
        <fullName evidence="2">PNK3P-domain-containing protein</fullName>
    </submittedName>
</protein>
<dbReference type="InterPro" id="IPR013954">
    <property type="entry name" value="PNK3P"/>
</dbReference>
<dbReference type="AlphaFoldDB" id="A0A3N4KSP5"/>
<reference evidence="2 3" key="1">
    <citation type="journal article" date="2018" name="Nat. Ecol. Evol.">
        <title>Pezizomycetes genomes reveal the molecular basis of ectomycorrhizal truffle lifestyle.</title>
        <authorList>
            <person name="Murat C."/>
            <person name="Payen T."/>
            <person name="Noel B."/>
            <person name="Kuo A."/>
            <person name="Morin E."/>
            <person name="Chen J."/>
            <person name="Kohler A."/>
            <person name="Krizsan K."/>
            <person name="Balestrini R."/>
            <person name="Da Silva C."/>
            <person name="Montanini B."/>
            <person name="Hainaut M."/>
            <person name="Levati E."/>
            <person name="Barry K.W."/>
            <person name="Belfiori B."/>
            <person name="Cichocki N."/>
            <person name="Clum A."/>
            <person name="Dockter R.B."/>
            <person name="Fauchery L."/>
            <person name="Guy J."/>
            <person name="Iotti M."/>
            <person name="Le Tacon F."/>
            <person name="Lindquist E.A."/>
            <person name="Lipzen A."/>
            <person name="Malagnac F."/>
            <person name="Mello A."/>
            <person name="Molinier V."/>
            <person name="Miyauchi S."/>
            <person name="Poulain J."/>
            <person name="Riccioni C."/>
            <person name="Rubini A."/>
            <person name="Sitrit Y."/>
            <person name="Splivallo R."/>
            <person name="Traeger S."/>
            <person name="Wang M."/>
            <person name="Zifcakova L."/>
            <person name="Wipf D."/>
            <person name="Zambonelli A."/>
            <person name="Paolocci F."/>
            <person name="Nowrousian M."/>
            <person name="Ottonello S."/>
            <person name="Baldrian P."/>
            <person name="Spatafora J.W."/>
            <person name="Henrissat B."/>
            <person name="Nagy L.G."/>
            <person name="Aury J.M."/>
            <person name="Wincker P."/>
            <person name="Grigoriev I.V."/>
            <person name="Bonfante P."/>
            <person name="Martin F.M."/>
        </authorList>
    </citation>
    <scope>NUCLEOTIDE SEQUENCE [LARGE SCALE GENOMIC DNA]</scope>
    <source>
        <strain evidence="2 3">CCBAS932</strain>
    </source>
</reference>
<organism evidence="2 3">
    <name type="scientific">Morchella conica CCBAS932</name>
    <dbReference type="NCBI Taxonomy" id="1392247"/>
    <lineage>
        <taxon>Eukaryota</taxon>
        <taxon>Fungi</taxon>
        <taxon>Dikarya</taxon>
        <taxon>Ascomycota</taxon>
        <taxon>Pezizomycotina</taxon>
        <taxon>Pezizomycetes</taxon>
        <taxon>Pezizales</taxon>
        <taxon>Morchellaceae</taxon>
        <taxon>Morchella</taxon>
    </lineage>
</organism>
<evidence type="ECO:0000313" key="2">
    <source>
        <dbReference type="EMBL" id="RPB13624.1"/>
    </source>
</evidence>
<dbReference type="SUPFAM" id="SSF56784">
    <property type="entry name" value="HAD-like"/>
    <property type="match status" value="1"/>
</dbReference>